<protein>
    <submittedName>
        <fullName evidence="1">Uncharacterized protein</fullName>
    </submittedName>
</protein>
<gene>
    <name evidence="1" type="ORF">D5086_0000220670</name>
</gene>
<dbReference type="EMBL" id="RCHU01000760">
    <property type="protein sequence ID" value="TKR91622.1"/>
    <property type="molecule type" value="Genomic_DNA"/>
</dbReference>
<name>A0A4U5P5N3_POPAL</name>
<dbReference type="AlphaFoldDB" id="A0A4U5P5N3"/>
<comment type="caution">
    <text evidence="1">The sequence shown here is derived from an EMBL/GenBank/DDBJ whole genome shotgun (WGS) entry which is preliminary data.</text>
</comment>
<sequence>MIPTIVARKIASSCHAGFVTPAGTGTNQRMTPVAMDASKGFMAAPCHGGEAGVIDVGAGDGDAADVDAFTVRLEIFRVVVVILDLENLGSKGETVESFGRFGRKGRGCGAVDLRCVRERDLRQGRELLKEREDDIRASDAILGYGVPGGWVFSLHFCSVHCTVVLKGRKGKF</sequence>
<proteinExistence type="predicted"/>
<evidence type="ECO:0000313" key="1">
    <source>
        <dbReference type="EMBL" id="TKR91622.1"/>
    </source>
</evidence>
<organism evidence="1">
    <name type="scientific">Populus alba</name>
    <name type="common">White poplar</name>
    <dbReference type="NCBI Taxonomy" id="43335"/>
    <lineage>
        <taxon>Eukaryota</taxon>
        <taxon>Viridiplantae</taxon>
        <taxon>Streptophyta</taxon>
        <taxon>Embryophyta</taxon>
        <taxon>Tracheophyta</taxon>
        <taxon>Spermatophyta</taxon>
        <taxon>Magnoliopsida</taxon>
        <taxon>eudicotyledons</taxon>
        <taxon>Gunneridae</taxon>
        <taxon>Pentapetalae</taxon>
        <taxon>rosids</taxon>
        <taxon>fabids</taxon>
        <taxon>Malpighiales</taxon>
        <taxon>Salicaceae</taxon>
        <taxon>Saliceae</taxon>
        <taxon>Populus</taxon>
    </lineage>
</organism>
<accession>A0A4U5P5N3</accession>
<reference evidence="1" key="1">
    <citation type="submission" date="2018-10" db="EMBL/GenBank/DDBJ databases">
        <title>Population genomic analysis revealed the cold adaptation of white poplar.</title>
        <authorList>
            <person name="Liu Y.-J."/>
        </authorList>
    </citation>
    <scope>NUCLEOTIDE SEQUENCE [LARGE SCALE GENOMIC DNA]</scope>
    <source>
        <strain evidence="1">PAL-ZL1</strain>
    </source>
</reference>